<comment type="caution">
    <text evidence="1">The sequence shown here is derived from an EMBL/GenBank/DDBJ whole genome shotgun (WGS) entry which is preliminary data.</text>
</comment>
<evidence type="ECO:0000313" key="2">
    <source>
        <dbReference type="Proteomes" id="UP000186817"/>
    </source>
</evidence>
<sequence length="280" mass="30150">MTKRCYGPLLVIGAWCAFHYAVCFSVGCVETFTRKPLASVPSRGGLPGWKPTQRKAVADFSAQAAKLFDNMRAPAALLAGAVVPIGFMASPKIVPDDPRWLKRVKRMHYVIASVAICCHLTTVVWSTITVNKLNERSPPPAGSLMQLLKQYYELPWIGCNVNFIMGLLAFACLLVTFSLASVSAASYNLVCRPVACTVAAAICLMISIVNDGVSQGDGAEGGLRFGSNMLMLFVRYVSLLAAHALKGPRPLLLLTFVFAGAAIYFVVKIQTARDTVTAAK</sequence>
<dbReference type="OrthoDB" id="46767at2759"/>
<proteinExistence type="predicted"/>
<gene>
    <name evidence="1" type="ORF">AK812_SmicGene26168</name>
</gene>
<protein>
    <submittedName>
        <fullName evidence="1">Uncharacterized protein</fullName>
    </submittedName>
</protein>
<dbReference type="Proteomes" id="UP000186817">
    <property type="component" value="Unassembled WGS sequence"/>
</dbReference>
<dbReference type="AlphaFoldDB" id="A0A1Q9DA42"/>
<accession>A0A1Q9DA42</accession>
<dbReference type="EMBL" id="LSRX01000636">
    <property type="protein sequence ID" value="OLP92072.1"/>
    <property type="molecule type" value="Genomic_DNA"/>
</dbReference>
<keyword evidence="2" id="KW-1185">Reference proteome</keyword>
<reference evidence="1 2" key="1">
    <citation type="submission" date="2016-02" db="EMBL/GenBank/DDBJ databases">
        <title>Genome analysis of coral dinoflagellate symbionts highlights evolutionary adaptations to a symbiotic lifestyle.</title>
        <authorList>
            <person name="Aranda M."/>
            <person name="Li Y."/>
            <person name="Liew Y.J."/>
            <person name="Baumgarten S."/>
            <person name="Simakov O."/>
            <person name="Wilson M."/>
            <person name="Piel J."/>
            <person name="Ashoor H."/>
            <person name="Bougouffa S."/>
            <person name="Bajic V.B."/>
            <person name="Ryu T."/>
            <person name="Ravasi T."/>
            <person name="Bayer T."/>
            <person name="Micklem G."/>
            <person name="Kim H."/>
            <person name="Bhak J."/>
            <person name="Lajeunesse T.C."/>
            <person name="Voolstra C.R."/>
        </authorList>
    </citation>
    <scope>NUCLEOTIDE SEQUENCE [LARGE SCALE GENOMIC DNA]</scope>
    <source>
        <strain evidence="1 2">CCMP2467</strain>
    </source>
</reference>
<dbReference type="OMA" id="NCAGGRI"/>
<dbReference type="PROSITE" id="PS51257">
    <property type="entry name" value="PROKAR_LIPOPROTEIN"/>
    <property type="match status" value="1"/>
</dbReference>
<name>A0A1Q9DA42_SYMMI</name>
<organism evidence="1 2">
    <name type="scientific">Symbiodinium microadriaticum</name>
    <name type="common">Dinoflagellate</name>
    <name type="synonym">Zooxanthella microadriatica</name>
    <dbReference type="NCBI Taxonomy" id="2951"/>
    <lineage>
        <taxon>Eukaryota</taxon>
        <taxon>Sar</taxon>
        <taxon>Alveolata</taxon>
        <taxon>Dinophyceae</taxon>
        <taxon>Suessiales</taxon>
        <taxon>Symbiodiniaceae</taxon>
        <taxon>Symbiodinium</taxon>
    </lineage>
</organism>
<evidence type="ECO:0000313" key="1">
    <source>
        <dbReference type="EMBL" id="OLP92072.1"/>
    </source>
</evidence>